<reference evidence="2 3" key="1">
    <citation type="journal article" date="2018" name="Sci. Rep.">
        <title>Raphidocelis subcapitata (=Pseudokirchneriella subcapitata) provides an insight into genome evolution and environmental adaptations in the Sphaeropleales.</title>
        <authorList>
            <person name="Suzuki S."/>
            <person name="Yamaguchi H."/>
            <person name="Nakajima N."/>
            <person name="Kawachi M."/>
        </authorList>
    </citation>
    <scope>NUCLEOTIDE SEQUENCE [LARGE SCALE GENOMIC DNA]</scope>
    <source>
        <strain evidence="2 3">NIES-35</strain>
    </source>
</reference>
<feature type="signal peptide" evidence="1">
    <location>
        <begin position="1"/>
        <end position="27"/>
    </location>
</feature>
<dbReference type="PANTHER" id="PTHR14269:SF4">
    <property type="entry name" value="CAT EYE SYNDROME CRITICAL REGION PROTEIN 5"/>
    <property type="match status" value="1"/>
</dbReference>
<organism evidence="2 3">
    <name type="scientific">Raphidocelis subcapitata</name>
    <dbReference type="NCBI Taxonomy" id="307507"/>
    <lineage>
        <taxon>Eukaryota</taxon>
        <taxon>Viridiplantae</taxon>
        <taxon>Chlorophyta</taxon>
        <taxon>core chlorophytes</taxon>
        <taxon>Chlorophyceae</taxon>
        <taxon>CS clade</taxon>
        <taxon>Sphaeropleales</taxon>
        <taxon>Selenastraceae</taxon>
        <taxon>Raphidocelis</taxon>
    </lineage>
</organism>
<feature type="chain" id="PRO_5015913691" evidence="1">
    <location>
        <begin position="28"/>
        <end position="428"/>
    </location>
</feature>
<dbReference type="Gene3D" id="3.40.50.1000">
    <property type="entry name" value="HAD superfamily/HAD-like"/>
    <property type="match status" value="2"/>
</dbReference>
<dbReference type="InterPro" id="IPR050324">
    <property type="entry name" value="CDP-alcohol_PTase-I"/>
</dbReference>
<evidence type="ECO:0000313" key="3">
    <source>
        <dbReference type="Proteomes" id="UP000247498"/>
    </source>
</evidence>
<dbReference type="PANTHER" id="PTHR14269">
    <property type="entry name" value="CDP-DIACYLGLYCEROL--GLYCEROL-3-PHOSPHATE 3-PHOSPHATIDYLTRANSFERASE-RELATED"/>
    <property type="match status" value="1"/>
</dbReference>
<proteinExistence type="predicted"/>
<dbReference type="EMBL" id="BDRX01000172">
    <property type="protein sequence ID" value="GBF99769.1"/>
    <property type="molecule type" value="Genomic_DNA"/>
</dbReference>
<keyword evidence="1" id="KW-0732">Signal</keyword>
<dbReference type="InParanoid" id="A0A2V0PJQ1"/>
<dbReference type="GO" id="GO:0005739">
    <property type="term" value="C:mitochondrion"/>
    <property type="evidence" value="ECO:0007669"/>
    <property type="project" value="TreeGrafter"/>
</dbReference>
<dbReference type="AlphaFoldDB" id="A0A2V0PJQ1"/>
<dbReference type="OrthoDB" id="509472at2759"/>
<dbReference type="Pfam" id="PF13344">
    <property type="entry name" value="Hydrolase_6"/>
    <property type="match status" value="1"/>
</dbReference>
<accession>A0A2V0PJQ1</accession>
<dbReference type="NCBIfam" id="TIGR01460">
    <property type="entry name" value="HAD-SF-IIA"/>
    <property type="match status" value="1"/>
</dbReference>
<dbReference type="Pfam" id="PF13242">
    <property type="entry name" value="Hydrolase_like"/>
    <property type="match status" value="1"/>
</dbReference>
<dbReference type="GO" id="GO:0046474">
    <property type="term" value="P:glycerophospholipid biosynthetic process"/>
    <property type="evidence" value="ECO:0007669"/>
    <property type="project" value="TreeGrafter"/>
</dbReference>
<comment type="caution">
    <text evidence="2">The sequence shown here is derived from an EMBL/GenBank/DDBJ whole genome shotgun (WGS) entry which is preliminary data.</text>
</comment>
<dbReference type="InterPro" id="IPR036412">
    <property type="entry name" value="HAD-like_sf"/>
</dbReference>
<dbReference type="SUPFAM" id="SSF56784">
    <property type="entry name" value="HAD-like"/>
    <property type="match status" value="1"/>
</dbReference>
<protein>
    <submittedName>
        <fullName evidence="2">Uncharacterized protein</fullName>
    </submittedName>
</protein>
<dbReference type="FunCoup" id="A0A2V0PJQ1">
    <property type="interactions" value="1117"/>
</dbReference>
<dbReference type="STRING" id="307507.A0A2V0PJQ1"/>
<dbReference type="InterPro" id="IPR006353">
    <property type="entry name" value="HAD-SF_hydro_IIA_CECR5"/>
</dbReference>
<dbReference type="InterPro" id="IPR006357">
    <property type="entry name" value="HAD-SF_hydro_IIA"/>
</dbReference>
<gene>
    <name evidence="2" type="ORF">Rsub_12397</name>
</gene>
<evidence type="ECO:0000313" key="2">
    <source>
        <dbReference type="EMBL" id="GBF99769.1"/>
    </source>
</evidence>
<dbReference type="NCBIfam" id="TIGR01456">
    <property type="entry name" value="CECR5"/>
    <property type="match status" value="1"/>
</dbReference>
<keyword evidence="3" id="KW-1185">Reference proteome</keyword>
<dbReference type="InterPro" id="IPR023214">
    <property type="entry name" value="HAD_sf"/>
</dbReference>
<evidence type="ECO:0000256" key="1">
    <source>
        <dbReference type="SAM" id="SignalP"/>
    </source>
</evidence>
<dbReference type="Proteomes" id="UP000247498">
    <property type="component" value="Unassembled WGS sequence"/>
</dbReference>
<sequence>MVFEQGSRALLLTRVIAGAAAAAGANAAGGAWPLRPLATPWWAGCRAYSSASAPPSPVLHNPRGVPAFAFDIDGVLIRGRDVLPPALQAMQLLCRGGRWRYPVVFLTNGGGVTEARKAQELSAWLDVVLSHTPFRALVPRLRTRPVLVVGRRDTPAVAASYGFQKVLTTHDLAAAHPDALPFGAAAPPSGWKQRPAAAPCPVRDLGWGSDAAPIAAALVFCDPAGDSWYQDLQLLADVATSHGVPMRSRPAPGSSPTEFHFSNPDLLWANEHPRPRFGQGAFAAALSALHERLAGGPLPAAKFYGKPNPEPYRLCERLLLQQAAALGLAPAEAADAGSTGEASDCGSSAAAARVFSGGIYAVGDNPAADVRGANSAGPPWVSVLVRTGVFQGPGANSASDPAHVVVHDALAAVQAALHGAPASKSRAA</sequence>
<name>A0A2V0PJQ1_9CHLO</name>